<accession>A0ACC2ITE2</accession>
<dbReference type="EMBL" id="JAPHNI010000019">
    <property type="protein sequence ID" value="KAJ8118445.1"/>
    <property type="molecule type" value="Genomic_DNA"/>
</dbReference>
<protein>
    <submittedName>
        <fullName evidence="1">Uncharacterized protein</fullName>
    </submittedName>
</protein>
<dbReference type="Proteomes" id="UP001153331">
    <property type="component" value="Unassembled WGS sequence"/>
</dbReference>
<gene>
    <name evidence="1" type="ORF">OPT61_g586</name>
</gene>
<reference evidence="1" key="1">
    <citation type="submission" date="2022-11" db="EMBL/GenBank/DDBJ databases">
        <title>Genome Sequence of Boeremia exigua.</title>
        <authorList>
            <person name="Buettner E."/>
        </authorList>
    </citation>
    <scope>NUCLEOTIDE SEQUENCE</scope>
    <source>
        <strain evidence="1">CU02</strain>
    </source>
</reference>
<name>A0ACC2ITE2_9PLEO</name>
<proteinExistence type="predicted"/>
<organism evidence="1 2">
    <name type="scientific">Boeremia exigua</name>
    <dbReference type="NCBI Taxonomy" id="749465"/>
    <lineage>
        <taxon>Eukaryota</taxon>
        <taxon>Fungi</taxon>
        <taxon>Dikarya</taxon>
        <taxon>Ascomycota</taxon>
        <taxon>Pezizomycotina</taxon>
        <taxon>Dothideomycetes</taxon>
        <taxon>Pleosporomycetidae</taxon>
        <taxon>Pleosporales</taxon>
        <taxon>Pleosporineae</taxon>
        <taxon>Didymellaceae</taxon>
        <taxon>Boeremia</taxon>
    </lineage>
</organism>
<evidence type="ECO:0000313" key="1">
    <source>
        <dbReference type="EMBL" id="KAJ8118445.1"/>
    </source>
</evidence>
<keyword evidence="2" id="KW-1185">Reference proteome</keyword>
<evidence type="ECO:0000313" key="2">
    <source>
        <dbReference type="Proteomes" id="UP001153331"/>
    </source>
</evidence>
<sequence length="509" mass="55736">MISLSLAKLSTAQDAHCNEQTFQWKHESNNLICVIDSYQAGGSAMQLMKVVQGTQIREQIELERLINDSHDLVNSMQRRGIEMKGEQLPISAIVRCPLLAVRWQLPNNKVRRLQMRFKSNEDFDLVYNHLHHLGLRMMSPQSQSKDRSAAAKSEQQTAGARPPIPQSHSDVERTGPSCPPSRLSEISSRPYTAVSAPTALESRIQESAHARPNSAFASSDFLSSNPLTPPMYFPRPDSASVVSPDYSSSFLPHDGSVTTVEHHDVTGARPETALLYERPDTAELPPRRELPFPRDPSPTSSGSDHNRPRSRPSTGFMGPPPLPSRVSDLRPGSARAASSDSELPPLRQPTIIVDSTKKMTVQQRPHTPIPCSRSHSKPAPATAIYEEPQSFSPVSSSPQAYPTPAATSPSARRPFSPLNSDGPNKGSSASPNASASLSASRNKTHVDRMLGSSSFGDTKNALKAYAMQSDDSRKAALDNFILNSLDNHDFLTLVEDMEVNWARIGLGTW</sequence>
<comment type="caution">
    <text evidence="1">The sequence shown here is derived from an EMBL/GenBank/DDBJ whole genome shotgun (WGS) entry which is preliminary data.</text>
</comment>